<accession>A0A3S5A2P9</accession>
<evidence type="ECO:0000313" key="1">
    <source>
        <dbReference type="EMBL" id="VEL26146.1"/>
    </source>
</evidence>
<proteinExistence type="predicted"/>
<evidence type="ECO:0000313" key="2">
    <source>
        <dbReference type="Proteomes" id="UP000784294"/>
    </source>
</evidence>
<organism evidence="1 2">
    <name type="scientific">Protopolystoma xenopodis</name>
    <dbReference type="NCBI Taxonomy" id="117903"/>
    <lineage>
        <taxon>Eukaryota</taxon>
        <taxon>Metazoa</taxon>
        <taxon>Spiralia</taxon>
        <taxon>Lophotrochozoa</taxon>
        <taxon>Platyhelminthes</taxon>
        <taxon>Monogenea</taxon>
        <taxon>Polyopisthocotylea</taxon>
        <taxon>Polystomatidea</taxon>
        <taxon>Polystomatidae</taxon>
        <taxon>Protopolystoma</taxon>
    </lineage>
</organism>
<keyword evidence="2" id="KW-1185">Reference proteome</keyword>
<sequence length="121" mass="13699">MANYVDPKSIFLEEVLTTWTASVCPDTHAHYSFGHKRGEGRDSERRCCVVHSASSLNNSIQDCGSDMSAAPVEIELAPWLRHTWTRLAPQKGPEAGVTSKAWHADEWLNDVGHYSRRHYYL</sequence>
<name>A0A3S5A2P9_9PLAT</name>
<reference evidence="1" key="1">
    <citation type="submission" date="2018-11" db="EMBL/GenBank/DDBJ databases">
        <authorList>
            <consortium name="Pathogen Informatics"/>
        </authorList>
    </citation>
    <scope>NUCLEOTIDE SEQUENCE</scope>
</reference>
<dbReference type="EMBL" id="CAAALY010078368">
    <property type="protein sequence ID" value="VEL26146.1"/>
    <property type="molecule type" value="Genomic_DNA"/>
</dbReference>
<comment type="caution">
    <text evidence="1">The sequence shown here is derived from an EMBL/GenBank/DDBJ whole genome shotgun (WGS) entry which is preliminary data.</text>
</comment>
<dbReference type="Proteomes" id="UP000784294">
    <property type="component" value="Unassembled WGS sequence"/>
</dbReference>
<protein>
    <submittedName>
        <fullName evidence="1">Uncharacterized protein</fullName>
    </submittedName>
</protein>
<gene>
    <name evidence="1" type="ORF">PXEA_LOCUS19586</name>
</gene>
<dbReference type="AlphaFoldDB" id="A0A3S5A2P9"/>